<dbReference type="EMBL" id="LT670818">
    <property type="protein sequence ID" value="SHH29818.1"/>
    <property type="molecule type" value="Genomic_DNA"/>
</dbReference>
<evidence type="ECO:0000256" key="7">
    <source>
        <dbReference type="ARBA" id="ARBA00023136"/>
    </source>
</evidence>
<evidence type="ECO:0000256" key="3">
    <source>
        <dbReference type="ARBA" id="ARBA00022475"/>
    </source>
</evidence>
<evidence type="ECO:0000313" key="9">
    <source>
        <dbReference type="EMBL" id="SHH29818.1"/>
    </source>
</evidence>
<keyword evidence="3" id="KW-1003">Cell membrane</keyword>
<proteinExistence type="predicted"/>
<dbReference type="InterPro" id="IPR038729">
    <property type="entry name" value="Rad50/SbcC_AAA"/>
</dbReference>
<dbReference type="PANTHER" id="PTHR42771">
    <property type="entry name" value="IRON(3+)-HYDROXAMATE IMPORT ATP-BINDING PROTEIN FHUC"/>
    <property type="match status" value="1"/>
</dbReference>
<dbReference type="CDD" id="cd00267">
    <property type="entry name" value="ABC_ATPase"/>
    <property type="match status" value="1"/>
</dbReference>
<dbReference type="AlphaFoldDB" id="A0A1M5RUV4"/>
<keyword evidence="4" id="KW-0410">Iron transport</keyword>
<dbReference type="Gene3D" id="3.40.50.300">
    <property type="entry name" value="P-loop containing nucleotide triphosphate hydrolases"/>
    <property type="match status" value="2"/>
</dbReference>
<evidence type="ECO:0000256" key="1">
    <source>
        <dbReference type="ARBA" id="ARBA00004202"/>
    </source>
</evidence>
<dbReference type="GO" id="GO:0005524">
    <property type="term" value="F:ATP binding"/>
    <property type="evidence" value="ECO:0007669"/>
    <property type="project" value="InterPro"/>
</dbReference>
<dbReference type="GO" id="GO:0016887">
    <property type="term" value="F:ATP hydrolysis activity"/>
    <property type="evidence" value="ECO:0007669"/>
    <property type="project" value="InterPro"/>
</dbReference>
<keyword evidence="2" id="KW-0813">Transport</keyword>
<dbReference type="SUPFAM" id="SSF52540">
    <property type="entry name" value="P-loop containing nucleoside triphosphate hydrolases"/>
    <property type="match status" value="1"/>
</dbReference>
<dbReference type="Pfam" id="PF13476">
    <property type="entry name" value="AAA_23"/>
    <property type="match status" value="1"/>
</dbReference>
<evidence type="ECO:0000313" key="10">
    <source>
        <dbReference type="Proteomes" id="UP000190675"/>
    </source>
</evidence>
<dbReference type="PANTHER" id="PTHR42771:SF2">
    <property type="entry name" value="IRON(3+)-HYDROXAMATE IMPORT ATP-BINDING PROTEIN FHUC"/>
    <property type="match status" value="1"/>
</dbReference>
<sequence>MASKRNRTIDMPAPYLRRVWLDPARIADRAAYPFCLPFLRDDFELSFDRPITIIVGENGTGKSTFLEGIAVLAGYDEAGGGRGYMPVDHSNALEKMGGELSKALRAGWLPKIANGWFFRAESFFSVARYQDKVNTEYIPGVPTGTPPDYLSHSHGEGFLRFFEERCKTQGIFIFDEPESALSPARQMEFLKLMRRMEQSTICQIVMATHSPMLMAYPGARLLRLSKYGLEPVTVEQTDHYKVMREFCADPAGFVEGAIAE</sequence>
<protein>
    <submittedName>
        <fullName evidence="9">Predicted ATPase</fullName>
    </submittedName>
</protein>
<dbReference type="Pfam" id="PF13304">
    <property type="entry name" value="AAA_21"/>
    <property type="match status" value="1"/>
</dbReference>
<accession>A0A1M5RUV4</accession>
<evidence type="ECO:0000256" key="6">
    <source>
        <dbReference type="ARBA" id="ARBA00023065"/>
    </source>
</evidence>
<name>A0A1M5RUV4_9BRAD</name>
<keyword evidence="7" id="KW-0472">Membrane</keyword>
<dbReference type="OrthoDB" id="9784297at2"/>
<gene>
    <name evidence="9" type="ORF">SAMN05444169_6768</name>
</gene>
<dbReference type="InterPro" id="IPR051535">
    <property type="entry name" value="Siderophore_ABC-ATPase"/>
</dbReference>
<evidence type="ECO:0000256" key="5">
    <source>
        <dbReference type="ARBA" id="ARBA00023004"/>
    </source>
</evidence>
<dbReference type="InterPro" id="IPR003593">
    <property type="entry name" value="AAA+_ATPase"/>
</dbReference>
<dbReference type="GO" id="GO:0006302">
    <property type="term" value="P:double-strand break repair"/>
    <property type="evidence" value="ECO:0007669"/>
    <property type="project" value="InterPro"/>
</dbReference>
<comment type="subcellular location">
    <subcellularLocation>
        <location evidence="1">Cell membrane</location>
        <topology evidence="1">Peripheral membrane protein</topology>
    </subcellularLocation>
</comment>
<dbReference type="InterPro" id="IPR003959">
    <property type="entry name" value="ATPase_AAA_core"/>
</dbReference>
<keyword evidence="6" id="KW-0406">Ion transport</keyword>
<reference evidence="9 10" key="1">
    <citation type="submission" date="2016-11" db="EMBL/GenBank/DDBJ databases">
        <authorList>
            <person name="Jaros S."/>
            <person name="Januszkiewicz K."/>
            <person name="Wedrychowicz H."/>
        </authorList>
    </citation>
    <scope>NUCLEOTIDE SEQUENCE [LARGE SCALE GENOMIC DNA]</scope>
    <source>
        <strain evidence="9 10">GAS242</strain>
    </source>
</reference>
<dbReference type="GO" id="GO:0005886">
    <property type="term" value="C:plasma membrane"/>
    <property type="evidence" value="ECO:0007669"/>
    <property type="project" value="UniProtKB-SubCell"/>
</dbReference>
<evidence type="ECO:0000256" key="2">
    <source>
        <dbReference type="ARBA" id="ARBA00022448"/>
    </source>
</evidence>
<dbReference type="Proteomes" id="UP000190675">
    <property type="component" value="Chromosome I"/>
</dbReference>
<evidence type="ECO:0000256" key="4">
    <source>
        <dbReference type="ARBA" id="ARBA00022496"/>
    </source>
</evidence>
<keyword evidence="5" id="KW-0408">Iron</keyword>
<dbReference type="SMART" id="SM00382">
    <property type="entry name" value="AAA"/>
    <property type="match status" value="1"/>
</dbReference>
<dbReference type="RefSeq" id="WP_079569774.1">
    <property type="nucleotide sequence ID" value="NZ_LT670818.1"/>
</dbReference>
<dbReference type="GO" id="GO:0006826">
    <property type="term" value="P:iron ion transport"/>
    <property type="evidence" value="ECO:0007669"/>
    <property type="project" value="UniProtKB-KW"/>
</dbReference>
<dbReference type="InterPro" id="IPR027417">
    <property type="entry name" value="P-loop_NTPase"/>
</dbReference>
<feature type="domain" description="AAA+ ATPase" evidence="8">
    <location>
        <begin position="48"/>
        <end position="228"/>
    </location>
</feature>
<organism evidence="9 10">
    <name type="scientific">Bradyrhizobium erythrophlei</name>
    <dbReference type="NCBI Taxonomy" id="1437360"/>
    <lineage>
        <taxon>Bacteria</taxon>
        <taxon>Pseudomonadati</taxon>
        <taxon>Pseudomonadota</taxon>
        <taxon>Alphaproteobacteria</taxon>
        <taxon>Hyphomicrobiales</taxon>
        <taxon>Nitrobacteraceae</taxon>
        <taxon>Bradyrhizobium</taxon>
    </lineage>
</organism>
<evidence type="ECO:0000259" key="8">
    <source>
        <dbReference type="SMART" id="SM00382"/>
    </source>
</evidence>